<dbReference type="AlphaFoldDB" id="A0A2K2UAT5"/>
<comment type="caution">
    <text evidence="1">The sequence shown here is derived from an EMBL/GenBank/DDBJ whole genome shotgun (WGS) entry which is preliminary data.</text>
</comment>
<reference evidence="2" key="1">
    <citation type="submission" date="2018-01" db="EMBL/GenBank/DDBJ databases">
        <title>Rubneribacter badeniensis gen. nov., sp. nov., and Colonibacter rubneri, gen. nov., sp. nov., WGS of new members of the Eggerthellaceae.</title>
        <authorList>
            <person name="Danylec N."/>
            <person name="Stoll D.A."/>
            <person name="Doetsch A."/>
            <person name="Kulling S.E."/>
            <person name="Huch M."/>
        </authorList>
    </citation>
    <scope>NUCLEOTIDE SEQUENCE [LARGE SCALE GENOMIC DNA]</scope>
    <source>
        <strain evidence="2">ResAG-96</strain>
    </source>
</reference>
<dbReference type="RefSeq" id="WP_103265151.1">
    <property type="nucleotide sequence ID" value="NZ_CABMLE010000008.1"/>
</dbReference>
<dbReference type="OrthoDB" id="3172795at2"/>
<accession>A0A2K2UAT5</accession>
<gene>
    <name evidence="1" type="ORF">C2L71_07435</name>
</gene>
<name>A0A2K2UAT5_9ACTN</name>
<organism evidence="1 2">
    <name type="scientific">Enteroscipio rubneri</name>
    <dbReference type="NCBI Taxonomy" id="2070686"/>
    <lineage>
        <taxon>Bacteria</taxon>
        <taxon>Bacillati</taxon>
        <taxon>Actinomycetota</taxon>
        <taxon>Coriobacteriia</taxon>
        <taxon>Eggerthellales</taxon>
        <taxon>Eggerthellaceae</taxon>
        <taxon>Enteroscipio</taxon>
    </lineage>
</organism>
<dbReference type="InterPro" id="IPR023365">
    <property type="entry name" value="Sortase_dom-sf"/>
</dbReference>
<dbReference type="GO" id="GO:0016787">
    <property type="term" value="F:hydrolase activity"/>
    <property type="evidence" value="ECO:0007669"/>
    <property type="project" value="UniProtKB-KW"/>
</dbReference>
<proteinExistence type="predicted"/>
<dbReference type="Gene3D" id="2.40.260.10">
    <property type="entry name" value="Sortase"/>
    <property type="match status" value="1"/>
</dbReference>
<evidence type="ECO:0000313" key="1">
    <source>
        <dbReference type="EMBL" id="PNV67437.1"/>
    </source>
</evidence>
<protein>
    <submittedName>
        <fullName evidence="1">Class B sortase</fullName>
    </submittedName>
</protein>
<evidence type="ECO:0000313" key="2">
    <source>
        <dbReference type="Proteomes" id="UP000236197"/>
    </source>
</evidence>
<dbReference type="CDD" id="cd05826">
    <property type="entry name" value="Sortase_B"/>
    <property type="match status" value="1"/>
</dbReference>
<dbReference type="InterPro" id="IPR009835">
    <property type="entry name" value="SrtB"/>
</dbReference>
<sequence>MFKSCHTHAGREGGRKARPLGAAPRIALTLLAAALLAFALHQTMLPESSEGASPSLPALFDGVSGDQGGAEGRSIDWAELPEAVVAWMEVPGTSIDEPIAQATADTPDRYLHVDALERGSYGTPYLDWECTPESAFSIVYGHHMDDGSVFADFARFSDRAYAEGHRDILVWTRADGEMHELRVVAADVVDASGERVQVTFANDEERAARLGERISQSDLTLEEPDLSVSKVWAFATCSYQTWNSRTVVYAVEDRRWE</sequence>
<keyword evidence="2" id="KW-1185">Reference proteome</keyword>
<dbReference type="SUPFAM" id="SSF63817">
    <property type="entry name" value="Sortase"/>
    <property type="match status" value="1"/>
</dbReference>
<dbReference type="EMBL" id="PPEK01000008">
    <property type="protein sequence ID" value="PNV67437.1"/>
    <property type="molecule type" value="Genomic_DNA"/>
</dbReference>
<dbReference type="Proteomes" id="UP000236197">
    <property type="component" value="Unassembled WGS sequence"/>
</dbReference>